<evidence type="ECO:0000256" key="2">
    <source>
        <dbReference type="ARBA" id="ARBA00009172"/>
    </source>
</evidence>
<dbReference type="Pfam" id="PF05978">
    <property type="entry name" value="UNC-93"/>
    <property type="match status" value="1"/>
</dbReference>
<feature type="transmembrane region" description="Helical" evidence="9">
    <location>
        <begin position="12"/>
        <end position="32"/>
    </location>
</feature>
<reference evidence="10" key="1">
    <citation type="submission" date="2020-11" db="EMBL/GenBank/DDBJ databases">
        <authorList>
            <person name="Tran Van P."/>
        </authorList>
    </citation>
    <scope>NUCLEOTIDE SEQUENCE</scope>
</reference>
<dbReference type="InterPro" id="IPR051617">
    <property type="entry name" value="UNC-93-like_regulator"/>
</dbReference>
<dbReference type="PANTHER" id="PTHR23294">
    <property type="entry name" value="ET TRANSLATION PRODUCT-RELATED"/>
    <property type="match status" value="1"/>
</dbReference>
<evidence type="ECO:0000256" key="3">
    <source>
        <dbReference type="ARBA" id="ARBA00022692"/>
    </source>
</evidence>
<dbReference type="AlphaFoldDB" id="A0A7R9BWI4"/>
<dbReference type="SUPFAM" id="SSF103473">
    <property type="entry name" value="MFS general substrate transporter"/>
    <property type="match status" value="1"/>
</dbReference>
<feature type="transmembrane region" description="Helical" evidence="9">
    <location>
        <begin position="88"/>
        <end position="108"/>
    </location>
</feature>
<dbReference type="PANTHER" id="PTHR23294:SF0">
    <property type="entry name" value="UNC93-LIKE PROTEIN MFSD11"/>
    <property type="match status" value="1"/>
</dbReference>
<evidence type="ECO:0000313" key="10">
    <source>
        <dbReference type="EMBL" id="CAD7281789.1"/>
    </source>
</evidence>
<feature type="transmembrane region" description="Helical" evidence="9">
    <location>
        <begin position="52"/>
        <end position="76"/>
    </location>
</feature>
<sequence length="155" mass="17272">MGKKTIKYGRDPVVLLAAFAHLAAFFLIFLNLPNNSAFGPTSDEAYITSRMWLALLCSYLLGLGDACYNTQLYAIVGSLYSTDSAPAFALYKFAQSVAAAIAFFYSSHVGLHDQLLILTVSCLIGTFTFWLVIWRYEGRTRGYSEIQAEGRLRRD</sequence>
<dbReference type="Gene3D" id="1.20.1250.20">
    <property type="entry name" value="MFS general substrate transporter like domains"/>
    <property type="match status" value="1"/>
</dbReference>
<name>A0A7R9BWI4_9CRUS</name>
<evidence type="ECO:0000256" key="8">
    <source>
        <dbReference type="ARBA" id="ARBA00041910"/>
    </source>
</evidence>
<evidence type="ECO:0000256" key="4">
    <source>
        <dbReference type="ARBA" id="ARBA00022989"/>
    </source>
</evidence>
<keyword evidence="3 9" id="KW-0812">Transmembrane</keyword>
<evidence type="ECO:0000256" key="5">
    <source>
        <dbReference type="ARBA" id="ARBA00023136"/>
    </source>
</evidence>
<comment type="subcellular location">
    <subcellularLocation>
        <location evidence="1">Membrane</location>
        <topology evidence="1">Multi-pass membrane protein</topology>
    </subcellularLocation>
</comment>
<keyword evidence="11" id="KW-1185">Reference proteome</keyword>
<keyword evidence="6" id="KW-0325">Glycoprotein</keyword>
<dbReference type="GO" id="GO:0016020">
    <property type="term" value="C:membrane"/>
    <property type="evidence" value="ECO:0007669"/>
    <property type="project" value="UniProtKB-SubCell"/>
</dbReference>
<dbReference type="Proteomes" id="UP000678499">
    <property type="component" value="Unassembled WGS sequence"/>
</dbReference>
<evidence type="ECO:0000256" key="7">
    <source>
        <dbReference type="ARBA" id="ARBA00040302"/>
    </source>
</evidence>
<evidence type="ECO:0000313" key="11">
    <source>
        <dbReference type="Proteomes" id="UP000678499"/>
    </source>
</evidence>
<proteinExistence type="inferred from homology"/>
<dbReference type="InterPro" id="IPR010291">
    <property type="entry name" value="Ion_channel_UNC-93"/>
</dbReference>
<accession>A0A7R9BWI4</accession>
<organism evidence="10">
    <name type="scientific">Notodromas monacha</name>
    <dbReference type="NCBI Taxonomy" id="399045"/>
    <lineage>
        <taxon>Eukaryota</taxon>
        <taxon>Metazoa</taxon>
        <taxon>Ecdysozoa</taxon>
        <taxon>Arthropoda</taxon>
        <taxon>Crustacea</taxon>
        <taxon>Oligostraca</taxon>
        <taxon>Ostracoda</taxon>
        <taxon>Podocopa</taxon>
        <taxon>Podocopida</taxon>
        <taxon>Cypridocopina</taxon>
        <taxon>Cypridoidea</taxon>
        <taxon>Cyprididae</taxon>
        <taxon>Notodromas</taxon>
    </lineage>
</organism>
<evidence type="ECO:0000256" key="1">
    <source>
        <dbReference type="ARBA" id="ARBA00004141"/>
    </source>
</evidence>
<keyword evidence="5 9" id="KW-0472">Membrane</keyword>
<dbReference type="OrthoDB" id="196103at2759"/>
<comment type="similarity">
    <text evidence="2">Belongs to the unc-93 family.</text>
</comment>
<evidence type="ECO:0000256" key="6">
    <source>
        <dbReference type="ARBA" id="ARBA00023180"/>
    </source>
</evidence>
<dbReference type="InterPro" id="IPR036259">
    <property type="entry name" value="MFS_trans_sf"/>
</dbReference>
<keyword evidence="4 9" id="KW-1133">Transmembrane helix</keyword>
<dbReference type="EMBL" id="OA885209">
    <property type="protein sequence ID" value="CAD7281789.1"/>
    <property type="molecule type" value="Genomic_DNA"/>
</dbReference>
<evidence type="ECO:0000256" key="9">
    <source>
        <dbReference type="SAM" id="Phobius"/>
    </source>
</evidence>
<feature type="transmembrane region" description="Helical" evidence="9">
    <location>
        <begin position="114"/>
        <end position="134"/>
    </location>
</feature>
<dbReference type="EMBL" id="CAJPEX010003172">
    <property type="protein sequence ID" value="CAG0921941.1"/>
    <property type="molecule type" value="Genomic_DNA"/>
</dbReference>
<gene>
    <name evidence="10" type="ORF">NMOB1V02_LOCUS9425</name>
</gene>
<protein>
    <recommendedName>
        <fullName evidence="7">UNC93-like protein MFSD11</fullName>
    </recommendedName>
    <alternativeName>
        <fullName evidence="8">Major facilitator superfamily domain-containing protein 11</fullName>
    </alternativeName>
</protein>